<gene>
    <name evidence="1" type="ORF">JY651_00980</name>
</gene>
<dbReference type="EMBL" id="CP071090">
    <property type="protein sequence ID" value="QSQ23591.1"/>
    <property type="molecule type" value="Genomic_DNA"/>
</dbReference>
<evidence type="ECO:0000313" key="2">
    <source>
        <dbReference type="Proteomes" id="UP000662747"/>
    </source>
</evidence>
<dbReference type="RefSeq" id="WP_206725163.1">
    <property type="nucleotide sequence ID" value="NZ_CP071090.1"/>
</dbReference>
<protein>
    <submittedName>
        <fullName evidence="1">Uncharacterized protein</fullName>
    </submittedName>
</protein>
<proteinExistence type="predicted"/>
<name>A0ABX7NXE0_9BACT</name>
<organism evidence="1 2">
    <name type="scientific">Pyxidicoccus parkwayensis</name>
    <dbReference type="NCBI Taxonomy" id="2813578"/>
    <lineage>
        <taxon>Bacteria</taxon>
        <taxon>Pseudomonadati</taxon>
        <taxon>Myxococcota</taxon>
        <taxon>Myxococcia</taxon>
        <taxon>Myxococcales</taxon>
        <taxon>Cystobacterineae</taxon>
        <taxon>Myxococcaceae</taxon>
        <taxon>Pyxidicoccus</taxon>
    </lineage>
</organism>
<dbReference type="Proteomes" id="UP000662747">
    <property type="component" value="Chromosome"/>
</dbReference>
<evidence type="ECO:0000313" key="1">
    <source>
        <dbReference type="EMBL" id="QSQ23591.1"/>
    </source>
</evidence>
<reference evidence="1 2" key="1">
    <citation type="submission" date="2021-02" db="EMBL/GenBank/DDBJ databases">
        <title>De Novo genome assembly of isolated myxobacteria.</title>
        <authorList>
            <person name="Stevens D.C."/>
        </authorList>
    </citation>
    <scope>NUCLEOTIDE SEQUENCE [LARGE SCALE GENOMIC DNA]</scope>
    <source>
        <strain evidence="2">SCPEA02</strain>
    </source>
</reference>
<accession>A0ABX7NXE0</accession>
<keyword evidence="2" id="KW-1185">Reference proteome</keyword>
<sequence length="105" mass="12271">MSGEKPTGSRPYYFGTREEVRLGDRVRIKRWLFKDLEGVVCYIPGFGPRHPDLDVPEEEFQEWAIRCDDRILVQLYAPEQVQPKKDLVLLSRGHTESLSPDLRLE</sequence>